<evidence type="ECO:0000256" key="1">
    <source>
        <dbReference type="SAM" id="MobiDB-lite"/>
    </source>
</evidence>
<comment type="caution">
    <text evidence="3">The sequence shown here is derived from an EMBL/GenBank/DDBJ whole genome shotgun (WGS) entry which is preliminary data.</text>
</comment>
<feature type="transmembrane region" description="Helical" evidence="2">
    <location>
        <begin position="60"/>
        <end position="81"/>
    </location>
</feature>
<proteinExistence type="predicted"/>
<gene>
    <name evidence="3" type="ORF">PCOR1329_LOCUS18197</name>
</gene>
<dbReference type="EMBL" id="CAUYUJ010005700">
    <property type="protein sequence ID" value="CAK0814656.1"/>
    <property type="molecule type" value="Genomic_DNA"/>
</dbReference>
<protein>
    <submittedName>
        <fullName evidence="3">Uncharacterized protein</fullName>
    </submittedName>
</protein>
<evidence type="ECO:0000256" key="2">
    <source>
        <dbReference type="SAM" id="Phobius"/>
    </source>
</evidence>
<feature type="transmembrane region" description="Helical" evidence="2">
    <location>
        <begin position="87"/>
        <end position="108"/>
    </location>
</feature>
<evidence type="ECO:0000313" key="3">
    <source>
        <dbReference type="EMBL" id="CAK0814656.1"/>
    </source>
</evidence>
<evidence type="ECO:0000313" key="4">
    <source>
        <dbReference type="Proteomes" id="UP001189429"/>
    </source>
</evidence>
<keyword evidence="4" id="KW-1185">Reference proteome</keyword>
<keyword evidence="2" id="KW-0812">Transmembrane</keyword>
<name>A0ABN9R732_9DINO</name>
<reference evidence="3" key="1">
    <citation type="submission" date="2023-10" db="EMBL/GenBank/DDBJ databases">
        <authorList>
            <person name="Chen Y."/>
            <person name="Shah S."/>
            <person name="Dougan E. K."/>
            <person name="Thang M."/>
            <person name="Chan C."/>
        </authorList>
    </citation>
    <scope>NUCLEOTIDE SEQUENCE [LARGE SCALE GENOMIC DNA]</scope>
</reference>
<dbReference type="Proteomes" id="UP001189429">
    <property type="component" value="Unassembled WGS sequence"/>
</dbReference>
<keyword evidence="2" id="KW-1133">Transmembrane helix</keyword>
<feature type="compositionally biased region" description="Low complexity" evidence="1">
    <location>
        <begin position="259"/>
        <end position="271"/>
    </location>
</feature>
<accession>A0ABN9R732</accession>
<sequence length="310" mass="33732">MSADHKSSAALWTGMRPGKMHLFNQGGSREVEYLLSDRVQKPRSVFAPGTRIKMNAVPMFLGVFIPWGIYIFCCGLTSFSLNYSNPSLVRGLLALVFAVWVGAVFAAVWTRHRNPDPTWVTYLALVNGIAAIAGTVSGEVSFSTFSGSYYRIRDLRVVSDVDASYTSGQNLLDAGIVHFAPGNHFDDLRTWHFKYGSTWCVAPLVTNRNRDGSAGRVVRLLDRRQGLLLARGVRLPVRRLVPRPRANRPAGGRRRRPGHVPVGSPAGAVPVRYHRGKPGVPDLARRPGGGGDQLGDAGLQAVHGPAQKAS</sequence>
<feature type="region of interest" description="Disordered" evidence="1">
    <location>
        <begin position="241"/>
        <end position="310"/>
    </location>
</feature>
<keyword evidence="2" id="KW-0472">Membrane</keyword>
<feature type="transmembrane region" description="Helical" evidence="2">
    <location>
        <begin position="120"/>
        <end position="138"/>
    </location>
</feature>
<feature type="compositionally biased region" description="Basic residues" evidence="1">
    <location>
        <begin position="241"/>
        <end position="258"/>
    </location>
</feature>
<organism evidence="3 4">
    <name type="scientific">Prorocentrum cordatum</name>
    <dbReference type="NCBI Taxonomy" id="2364126"/>
    <lineage>
        <taxon>Eukaryota</taxon>
        <taxon>Sar</taxon>
        <taxon>Alveolata</taxon>
        <taxon>Dinophyceae</taxon>
        <taxon>Prorocentrales</taxon>
        <taxon>Prorocentraceae</taxon>
        <taxon>Prorocentrum</taxon>
    </lineage>
</organism>